<dbReference type="SUPFAM" id="SSF54665">
    <property type="entry name" value="CO dehydrogenase molybdoprotein N-domain-like"/>
    <property type="match status" value="1"/>
</dbReference>
<dbReference type="InterPro" id="IPR006311">
    <property type="entry name" value="TAT_signal"/>
</dbReference>
<dbReference type="Gene3D" id="3.30.365.10">
    <property type="entry name" value="Aldehyde oxidase/xanthine dehydrogenase, molybdopterin binding domain"/>
    <property type="match status" value="4"/>
</dbReference>
<dbReference type="InterPro" id="IPR036856">
    <property type="entry name" value="Ald_Oxase/Xan_DH_a/b_sf"/>
</dbReference>
<evidence type="ECO:0000313" key="3">
    <source>
        <dbReference type="Proteomes" id="UP000001982"/>
    </source>
</evidence>
<dbReference type="AlphaFoldDB" id="Q12M23"/>
<gene>
    <name evidence="2" type="ordered locus">Sden_2223</name>
</gene>
<dbReference type="Proteomes" id="UP000001982">
    <property type="component" value="Chromosome"/>
</dbReference>
<keyword evidence="3" id="KW-1185">Reference proteome</keyword>
<dbReference type="SUPFAM" id="SSF56003">
    <property type="entry name" value="Molybdenum cofactor-binding domain"/>
    <property type="match status" value="2"/>
</dbReference>
<dbReference type="InterPro" id="IPR000674">
    <property type="entry name" value="Ald_Oxase/Xan_DH_a/b"/>
</dbReference>
<protein>
    <submittedName>
        <fullName evidence="2">Twin-arginine translocation pathway signal</fullName>
    </submittedName>
</protein>
<dbReference type="PROSITE" id="PS51318">
    <property type="entry name" value="TAT"/>
    <property type="match status" value="1"/>
</dbReference>
<dbReference type="SMART" id="SM01008">
    <property type="entry name" value="Ald_Xan_dh_C"/>
    <property type="match status" value="1"/>
</dbReference>
<dbReference type="InterPro" id="IPR012368">
    <property type="entry name" value="OxRdtase_Mopterin-bd_su_IorB"/>
</dbReference>
<dbReference type="PANTHER" id="PTHR47495:SF3">
    <property type="entry name" value="BLR6219 PROTEIN"/>
    <property type="match status" value="1"/>
</dbReference>
<dbReference type="STRING" id="318161.Sden_2223"/>
<dbReference type="HOGENOM" id="CLU_013917_0_1_6"/>
<dbReference type="Gene3D" id="3.90.1170.50">
    <property type="entry name" value="Aldehyde oxidase/xanthine dehydrogenase, a/b hammerhead"/>
    <property type="match status" value="1"/>
</dbReference>
<dbReference type="PIRSF" id="PIRSF036389">
    <property type="entry name" value="IOR_B"/>
    <property type="match status" value="1"/>
</dbReference>
<feature type="domain" description="Aldehyde oxidase/xanthine dehydrogenase a/b hammerhead" evidence="1">
    <location>
        <begin position="219"/>
        <end position="308"/>
    </location>
</feature>
<proteinExistence type="predicted"/>
<evidence type="ECO:0000313" key="2">
    <source>
        <dbReference type="EMBL" id="ABE55503.1"/>
    </source>
</evidence>
<dbReference type="InterPro" id="IPR046867">
    <property type="entry name" value="AldOxase/xan_DH_MoCoBD2"/>
</dbReference>
<dbReference type="InterPro" id="IPR052516">
    <property type="entry name" value="N-heterocyclic_Hydroxylase"/>
</dbReference>
<dbReference type="Pfam" id="PF02738">
    <property type="entry name" value="MoCoBD_1"/>
    <property type="match status" value="1"/>
</dbReference>
<dbReference type="PANTHER" id="PTHR47495">
    <property type="entry name" value="ALDEHYDE DEHYDROGENASE"/>
    <property type="match status" value="1"/>
</dbReference>
<organism evidence="2 3">
    <name type="scientific">Shewanella denitrificans (strain OS217 / ATCC BAA-1090 / DSM 15013)</name>
    <dbReference type="NCBI Taxonomy" id="318161"/>
    <lineage>
        <taxon>Bacteria</taxon>
        <taxon>Pseudomonadati</taxon>
        <taxon>Pseudomonadota</taxon>
        <taxon>Gammaproteobacteria</taxon>
        <taxon>Alteromonadales</taxon>
        <taxon>Shewanellaceae</taxon>
        <taxon>Shewanella</taxon>
    </lineage>
</organism>
<dbReference type="GO" id="GO:0016491">
    <property type="term" value="F:oxidoreductase activity"/>
    <property type="evidence" value="ECO:0007669"/>
    <property type="project" value="InterPro"/>
</dbReference>
<sequence length="758" mass="82364">MTQFTAVENVSRRDVLKLFGAVGGGLALGVSGLSWSPMALAQDKQAALNLFIAIGEDNKVYLTCHRSEMGQGIRTGIPQVLADELEADWDKIIVVQGLADKRYGSQNTDGSRSIRKHFHRMRQMGAMARTMLEQAAANQWQVAIEQVKAKGHRVYLLVDAATGADIESLGGKSLSYGELAIAASTLAMPDADSVRLKPASEFTHIGKSHTIVDMDAMIEGKAVYGYDIRMHGLMHASISRPPVLGSDVASLDDSEARKIAGVVDIVRLAVPKGAPLFHPLGGVAVIATNTWSAIEGRKALKITWTQAPNDGHDSDAYLAELVTRVGQPGKTLRHIGPETTDWPETQTHKAVYTLPYLTHAMMEPPVATAKVSSKACELWSSTQTPQSTQQNVAAALGFEEQQVKVNVTLLGGGFGRKSKPDFSVEAAVLSQKLKRPVKVCWSREDEIQNGYYHAISAQLYQAKFDKDNKLVAFLARSGFPSISSTFAEGVDEPSAGELDLGFTDVPLAVESLRLESVKAKAHTRIGWMRSVCNIQHAFGIGSFVDELALKAKLPCIEMWRQLLGSARIETFKDQGFEYSNYGEEQADHPIDVGRYHRLLDDMQAKLKLEPALKANQGWGFAIHRSFVSYVAVATLVEVNDKQLKVLKCIAMIDAGLVVNPDRVKSQTEGAMIFGLSLAMMGEISFKEGKVVQSNFHDYPVLRLSQSPEISVTLIESDAKPAGVGEPGVPPVAPSLTNAIYAACGIRVRDLPVSKEFTV</sequence>
<dbReference type="Pfam" id="PF20256">
    <property type="entry name" value="MoCoBD_2"/>
    <property type="match status" value="2"/>
</dbReference>
<dbReference type="KEGG" id="sdn:Sden_2223"/>
<dbReference type="InterPro" id="IPR008274">
    <property type="entry name" value="AldOxase/xan_DH_MoCoBD1"/>
</dbReference>
<name>Q12M23_SHEDO</name>
<reference evidence="2 3" key="1">
    <citation type="submission" date="2006-03" db="EMBL/GenBank/DDBJ databases">
        <title>Complete sequence of Shewanella denitrificans OS217.</title>
        <authorList>
            <consortium name="US DOE Joint Genome Institute"/>
            <person name="Copeland A."/>
            <person name="Lucas S."/>
            <person name="Lapidus A."/>
            <person name="Barry K."/>
            <person name="Detter J.C."/>
            <person name="Glavina del Rio T."/>
            <person name="Hammon N."/>
            <person name="Israni S."/>
            <person name="Dalin E."/>
            <person name="Tice H."/>
            <person name="Pitluck S."/>
            <person name="Brettin T."/>
            <person name="Bruce D."/>
            <person name="Han C."/>
            <person name="Tapia R."/>
            <person name="Gilna P."/>
            <person name="Kiss H."/>
            <person name="Schmutz J."/>
            <person name="Larimer F."/>
            <person name="Land M."/>
            <person name="Hauser L."/>
            <person name="Kyrpides N."/>
            <person name="Lykidis A."/>
            <person name="Richardson P."/>
        </authorList>
    </citation>
    <scope>NUCLEOTIDE SEQUENCE [LARGE SCALE GENOMIC DNA]</scope>
    <source>
        <strain evidence="3">OS217 / ATCC BAA-1090 / DSM 15013</strain>
    </source>
</reference>
<dbReference type="OrthoDB" id="9767994at2"/>
<dbReference type="eggNOG" id="COG1529">
    <property type="taxonomic scope" value="Bacteria"/>
</dbReference>
<dbReference type="InterPro" id="IPR037165">
    <property type="entry name" value="AldOxase/xan_DH_Mopterin-bd_sf"/>
</dbReference>
<evidence type="ECO:0000259" key="1">
    <source>
        <dbReference type="SMART" id="SM01008"/>
    </source>
</evidence>
<accession>Q12M23</accession>
<dbReference type="RefSeq" id="WP_011496656.1">
    <property type="nucleotide sequence ID" value="NC_007954.1"/>
</dbReference>
<dbReference type="EMBL" id="CP000302">
    <property type="protein sequence ID" value="ABE55503.1"/>
    <property type="molecule type" value="Genomic_DNA"/>
</dbReference>